<gene>
    <name evidence="3" type="ORF">Rsub_03826</name>
</gene>
<evidence type="ECO:0000256" key="1">
    <source>
        <dbReference type="SAM" id="MobiDB-lite"/>
    </source>
</evidence>
<comment type="caution">
    <text evidence="3">The sequence shown here is derived from an EMBL/GenBank/DDBJ whole genome shotgun (WGS) entry which is preliminary data.</text>
</comment>
<dbReference type="AlphaFoldDB" id="A0A2V0NTK2"/>
<proteinExistence type="predicted"/>
<dbReference type="Proteomes" id="UP000247498">
    <property type="component" value="Unassembled WGS sequence"/>
</dbReference>
<accession>A0A2V0NTK2</accession>
<sequence>MAPRTPLLLAALAALLACASAHGGAFHETTPETNHHIRAKVAFCNKFVPFAAADFKKAKPLAGTAVEKAPAFKGAAPAGITINGNGTVWQYLYKNLTCNLSGGIQLHAVLTQNGKPLAGFNVTGRTHTAKCAEGAGSRFYFDPKGNLTDPYNPLFWYAGQTNKTGAALGNGANDGKINLASPNAPRSLVVYDDKSGAPFACCDLAPQGPLNTDWVKKLEATPGAKKCAQEEADGGHSAHGRRLLL</sequence>
<feature type="chain" id="PRO_5016060208" evidence="2">
    <location>
        <begin position="22"/>
        <end position="245"/>
    </location>
</feature>
<reference evidence="3 4" key="1">
    <citation type="journal article" date="2018" name="Sci. Rep.">
        <title>Raphidocelis subcapitata (=Pseudokirchneriella subcapitata) provides an insight into genome evolution and environmental adaptations in the Sphaeropleales.</title>
        <authorList>
            <person name="Suzuki S."/>
            <person name="Yamaguchi H."/>
            <person name="Nakajima N."/>
            <person name="Kawachi M."/>
        </authorList>
    </citation>
    <scope>NUCLEOTIDE SEQUENCE [LARGE SCALE GENOMIC DNA]</scope>
    <source>
        <strain evidence="3 4">NIES-35</strain>
    </source>
</reference>
<keyword evidence="4" id="KW-1185">Reference proteome</keyword>
<keyword evidence="2" id="KW-0732">Signal</keyword>
<feature type="compositionally biased region" description="Basic and acidic residues" evidence="1">
    <location>
        <begin position="227"/>
        <end position="236"/>
    </location>
</feature>
<protein>
    <submittedName>
        <fullName evidence="3">Uncharacterized protein</fullName>
    </submittedName>
</protein>
<dbReference type="InParanoid" id="A0A2V0NTK2"/>
<name>A0A2V0NTK2_9CHLO</name>
<dbReference type="EMBL" id="BDRX01000021">
    <property type="protein sequence ID" value="GBF90971.1"/>
    <property type="molecule type" value="Genomic_DNA"/>
</dbReference>
<dbReference type="OrthoDB" id="533436at2759"/>
<feature type="region of interest" description="Disordered" evidence="1">
    <location>
        <begin position="226"/>
        <end position="245"/>
    </location>
</feature>
<feature type="signal peptide" evidence="2">
    <location>
        <begin position="1"/>
        <end position="21"/>
    </location>
</feature>
<evidence type="ECO:0000256" key="2">
    <source>
        <dbReference type="SAM" id="SignalP"/>
    </source>
</evidence>
<evidence type="ECO:0000313" key="4">
    <source>
        <dbReference type="Proteomes" id="UP000247498"/>
    </source>
</evidence>
<dbReference type="PROSITE" id="PS51257">
    <property type="entry name" value="PROKAR_LIPOPROTEIN"/>
    <property type="match status" value="1"/>
</dbReference>
<evidence type="ECO:0000313" key="3">
    <source>
        <dbReference type="EMBL" id="GBF90971.1"/>
    </source>
</evidence>
<organism evidence="3 4">
    <name type="scientific">Raphidocelis subcapitata</name>
    <dbReference type="NCBI Taxonomy" id="307507"/>
    <lineage>
        <taxon>Eukaryota</taxon>
        <taxon>Viridiplantae</taxon>
        <taxon>Chlorophyta</taxon>
        <taxon>core chlorophytes</taxon>
        <taxon>Chlorophyceae</taxon>
        <taxon>CS clade</taxon>
        <taxon>Sphaeropleales</taxon>
        <taxon>Selenastraceae</taxon>
        <taxon>Raphidocelis</taxon>
    </lineage>
</organism>